<comment type="similarity">
    <text evidence="1">Belongs to the phosphate/phosphite/phosphonate binding protein family.</text>
</comment>
<reference evidence="5" key="1">
    <citation type="submission" date="2021-01" db="EMBL/GenBank/DDBJ databases">
        <title>Whole genome shotgun sequence of Demequina activiva NBRC 110675.</title>
        <authorList>
            <person name="Komaki H."/>
            <person name="Tamura T."/>
        </authorList>
    </citation>
    <scope>NUCLEOTIDE SEQUENCE</scope>
    <source>
        <strain evidence="5">NBRC 110675</strain>
    </source>
</reference>
<protein>
    <submittedName>
        <fullName evidence="5">ABC transporter substrate-binding protein</fullName>
    </submittedName>
</protein>
<dbReference type="PANTHER" id="PTHR35841:SF1">
    <property type="entry name" value="PHOSPHONATES-BINDING PERIPLASMIC PROTEIN"/>
    <property type="match status" value="1"/>
</dbReference>
<feature type="signal peptide" evidence="4">
    <location>
        <begin position="1"/>
        <end position="27"/>
    </location>
</feature>
<dbReference type="Gene3D" id="3.40.190.10">
    <property type="entry name" value="Periplasmic binding protein-like II"/>
    <property type="match status" value="2"/>
</dbReference>
<sequence length="349" mass="36180">MRTTFNPLAAAALVGATALVVAGCASSDEPEDDVTTDSTATAEETDDAMEGGEGLPEELILGLVPSDEVDQLVTDGDVLAELLAAELGVEVTTFIPDSYAAVVVAMQTDQADIGFLGPIAMVQAVDEAGAVPVLQSVRYGSSSYVTQWMTNDPDTFCMDEVTTEADDEGVNYSYCNGATGYDGPQGEDALALIDPSSQIAFVDESSASGYYYPATQLESILGIDPLVDLTGSFFAGGHPQAVQAVYDGDAVVGTSFNDARSELAAEFPDVGEQVVVFAYSTNIPNDGVVLSSDLSAEAQQQITEALMAIAETEEGLAALDAVYNIEGLEPADTAALDEARQVAANFGEG</sequence>
<dbReference type="GO" id="GO:0043190">
    <property type="term" value="C:ATP-binding cassette (ABC) transporter complex"/>
    <property type="evidence" value="ECO:0007669"/>
    <property type="project" value="InterPro"/>
</dbReference>
<feature type="chain" id="PRO_5037621610" evidence="4">
    <location>
        <begin position="28"/>
        <end position="349"/>
    </location>
</feature>
<keyword evidence="6" id="KW-1185">Reference proteome</keyword>
<evidence type="ECO:0000256" key="4">
    <source>
        <dbReference type="SAM" id="SignalP"/>
    </source>
</evidence>
<comment type="caution">
    <text evidence="5">The sequence shown here is derived from an EMBL/GenBank/DDBJ whole genome shotgun (WGS) entry which is preliminary data.</text>
</comment>
<evidence type="ECO:0000256" key="1">
    <source>
        <dbReference type="ARBA" id="ARBA00007162"/>
    </source>
</evidence>
<name>A0A919UKQ6_9MICO</name>
<organism evidence="5 6">
    <name type="scientific">Demequina activiva</name>
    <dbReference type="NCBI Taxonomy" id="1582364"/>
    <lineage>
        <taxon>Bacteria</taxon>
        <taxon>Bacillati</taxon>
        <taxon>Actinomycetota</taxon>
        <taxon>Actinomycetes</taxon>
        <taxon>Micrococcales</taxon>
        <taxon>Demequinaceae</taxon>
        <taxon>Demequina</taxon>
    </lineage>
</organism>
<evidence type="ECO:0000313" key="6">
    <source>
        <dbReference type="Proteomes" id="UP000652354"/>
    </source>
</evidence>
<proteinExistence type="inferred from homology"/>
<dbReference type="GO" id="GO:0055085">
    <property type="term" value="P:transmembrane transport"/>
    <property type="evidence" value="ECO:0007669"/>
    <property type="project" value="InterPro"/>
</dbReference>
<dbReference type="RefSeq" id="WP_239066636.1">
    <property type="nucleotide sequence ID" value="NZ_BONR01000006.1"/>
</dbReference>
<gene>
    <name evidence="5" type="ORF">Dac01nite_22630</name>
</gene>
<dbReference type="EMBL" id="BONR01000006">
    <property type="protein sequence ID" value="GIG55511.1"/>
    <property type="molecule type" value="Genomic_DNA"/>
</dbReference>
<dbReference type="SUPFAM" id="SSF53850">
    <property type="entry name" value="Periplasmic binding protein-like II"/>
    <property type="match status" value="1"/>
</dbReference>
<keyword evidence="2 4" id="KW-0732">Signal</keyword>
<accession>A0A919UKQ6</accession>
<dbReference type="Pfam" id="PF12974">
    <property type="entry name" value="Phosphonate-bd"/>
    <property type="match status" value="1"/>
</dbReference>
<dbReference type="AlphaFoldDB" id="A0A919UKQ6"/>
<dbReference type="Proteomes" id="UP000652354">
    <property type="component" value="Unassembled WGS sequence"/>
</dbReference>
<feature type="region of interest" description="Disordered" evidence="3">
    <location>
        <begin position="25"/>
        <end position="53"/>
    </location>
</feature>
<evidence type="ECO:0000313" key="5">
    <source>
        <dbReference type="EMBL" id="GIG55511.1"/>
    </source>
</evidence>
<evidence type="ECO:0000256" key="2">
    <source>
        <dbReference type="ARBA" id="ARBA00022729"/>
    </source>
</evidence>
<dbReference type="NCBIfam" id="TIGR01098">
    <property type="entry name" value="3A0109s03R"/>
    <property type="match status" value="1"/>
</dbReference>
<dbReference type="PROSITE" id="PS51257">
    <property type="entry name" value="PROKAR_LIPOPROTEIN"/>
    <property type="match status" value="1"/>
</dbReference>
<evidence type="ECO:0000256" key="3">
    <source>
        <dbReference type="SAM" id="MobiDB-lite"/>
    </source>
</evidence>
<dbReference type="InterPro" id="IPR005770">
    <property type="entry name" value="PhnD"/>
</dbReference>
<dbReference type="PANTHER" id="PTHR35841">
    <property type="entry name" value="PHOSPHONATES-BINDING PERIPLASMIC PROTEIN"/>
    <property type="match status" value="1"/>
</dbReference>